<sequence length="193" mass="21104">MERMEVRFGSVIQMYPGGGPQELWTTTAKDPSADLKESDMAAETEAEVKTEAEQKGSPEEQSMETNSGAHGSLVPKKEEEEEKRREAKSSWPCSSSSPPPGLLWSTPNTKSVLLSATQNSRKQGGTVNLKLTDYWLRHYQVLPNRTHPVLLMSGGGGYLLSGTTVAAERSKPAASRRDEEPAAKRQKVTETEG</sequence>
<evidence type="ECO:0000313" key="1">
    <source>
        <dbReference type="EMBL" id="KAI4801956.1"/>
    </source>
</evidence>
<keyword evidence="2" id="KW-1185">Reference proteome</keyword>
<name>A0ACB9VQX5_CHAAC</name>
<accession>A0ACB9VQX5</accession>
<reference evidence="1" key="1">
    <citation type="submission" date="2022-05" db="EMBL/GenBank/DDBJ databases">
        <title>Chromosome-level genome of Chaenocephalus aceratus.</title>
        <authorList>
            <person name="Park H."/>
        </authorList>
    </citation>
    <scope>NUCLEOTIDE SEQUENCE</scope>
    <source>
        <strain evidence="1">KU_202001</strain>
    </source>
</reference>
<organism evidence="1 2">
    <name type="scientific">Chaenocephalus aceratus</name>
    <name type="common">Blackfin icefish</name>
    <name type="synonym">Chaenichthys aceratus</name>
    <dbReference type="NCBI Taxonomy" id="36190"/>
    <lineage>
        <taxon>Eukaryota</taxon>
        <taxon>Metazoa</taxon>
        <taxon>Chordata</taxon>
        <taxon>Craniata</taxon>
        <taxon>Vertebrata</taxon>
        <taxon>Euteleostomi</taxon>
        <taxon>Actinopterygii</taxon>
        <taxon>Neopterygii</taxon>
        <taxon>Teleostei</taxon>
        <taxon>Neoteleostei</taxon>
        <taxon>Acanthomorphata</taxon>
        <taxon>Eupercaria</taxon>
        <taxon>Perciformes</taxon>
        <taxon>Notothenioidei</taxon>
        <taxon>Channichthyidae</taxon>
        <taxon>Chaenocephalus</taxon>
    </lineage>
</organism>
<evidence type="ECO:0000313" key="2">
    <source>
        <dbReference type="Proteomes" id="UP001057452"/>
    </source>
</evidence>
<proteinExistence type="predicted"/>
<comment type="caution">
    <text evidence="1">The sequence shown here is derived from an EMBL/GenBank/DDBJ whole genome shotgun (WGS) entry which is preliminary data.</text>
</comment>
<protein>
    <submittedName>
        <fullName evidence="1">Uncharacterized protein</fullName>
    </submittedName>
</protein>
<dbReference type="Proteomes" id="UP001057452">
    <property type="component" value="Chromosome 24"/>
</dbReference>
<dbReference type="EMBL" id="CM043808">
    <property type="protein sequence ID" value="KAI4801956.1"/>
    <property type="molecule type" value="Genomic_DNA"/>
</dbReference>
<gene>
    <name evidence="1" type="ORF">KUCAC02_019820</name>
</gene>